<evidence type="ECO:0000313" key="5">
    <source>
        <dbReference type="Proteomes" id="UP001320876"/>
    </source>
</evidence>
<feature type="coiled-coil region" evidence="1">
    <location>
        <begin position="58"/>
        <end position="119"/>
    </location>
</feature>
<sequence>MGFTDLLTSSRGPGVIGTLLALLVLVGFGTLYLFVFDEGLQGGQKKIEAVIRDEGLEIGSLKTQIQNAKDRLEEAGVAKAKAREADELTTRNAGLAKQIEELNAAKTAANEEVQKALADWEGYKDQYRASEWGSAVGNKMDDIKTPSGEVFSNVEVKAVDHTGVRITHSAGSKTIKPEDLPADLFDRFQFDLEKKKAIETAADAVFQNLTNDVELTNLGESGKGKLRQIETLNQEITTLNAAVVKAKDSIGRNQAAIDGKRLDIAREKTKKLSRAPQMQEELRVMERAARESRDSIPANESKIRRAKSDISKLQDEIREIKEKIAKVEEAKKGQNGDPATAPKN</sequence>
<dbReference type="EMBL" id="JAPDDT010000026">
    <property type="protein sequence ID" value="MCW1926437.1"/>
    <property type="molecule type" value="Genomic_DNA"/>
</dbReference>
<organism evidence="4 5">
    <name type="scientific">Luteolibacter arcticus</name>
    <dbReference type="NCBI Taxonomy" id="1581411"/>
    <lineage>
        <taxon>Bacteria</taxon>
        <taxon>Pseudomonadati</taxon>
        <taxon>Verrucomicrobiota</taxon>
        <taxon>Verrucomicrobiia</taxon>
        <taxon>Verrucomicrobiales</taxon>
        <taxon>Verrucomicrobiaceae</taxon>
        <taxon>Luteolibacter</taxon>
    </lineage>
</organism>
<feature type="compositionally biased region" description="Basic and acidic residues" evidence="2">
    <location>
        <begin position="301"/>
        <end position="311"/>
    </location>
</feature>
<evidence type="ECO:0000256" key="1">
    <source>
        <dbReference type="SAM" id="Coils"/>
    </source>
</evidence>
<evidence type="ECO:0000313" key="4">
    <source>
        <dbReference type="EMBL" id="MCW1926437.1"/>
    </source>
</evidence>
<proteinExistence type="predicted"/>
<accession>A0ABT3GSH3</accession>
<dbReference type="RefSeq" id="WP_264490545.1">
    <property type="nucleotide sequence ID" value="NZ_JAPDDT010000026.1"/>
</dbReference>
<comment type="caution">
    <text evidence="4">The sequence shown here is derived from an EMBL/GenBank/DDBJ whole genome shotgun (WGS) entry which is preliminary data.</text>
</comment>
<reference evidence="4 5" key="1">
    <citation type="submission" date="2022-10" db="EMBL/GenBank/DDBJ databases">
        <title>Luteolibacter arcticus strain CCTCC AB 2014275, whole genome shotgun sequencing project.</title>
        <authorList>
            <person name="Zhao G."/>
            <person name="Shen L."/>
        </authorList>
    </citation>
    <scope>NUCLEOTIDE SEQUENCE [LARGE SCALE GENOMIC DNA]</scope>
    <source>
        <strain evidence="4 5">CCTCC AB 2014275</strain>
    </source>
</reference>
<keyword evidence="1" id="KW-0175">Coiled coil</keyword>
<keyword evidence="3" id="KW-1133">Transmembrane helix</keyword>
<keyword evidence="3" id="KW-0472">Membrane</keyword>
<protein>
    <recommendedName>
        <fullName evidence="6">Chromosome partition protein Smc</fullName>
    </recommendedName>
</protein>
<evidence type="ECO:0000256" key="3">
    <source>
        <dbReference type="SAM" id="Phobius"/>
    </source>
</evidence>
<keyword evidence="3" id="KW-0812">Transmembrane</keyword>
<feature type="transmembrane region" description="Helical" evidence="3">
    <location>
        <begin position="15"/>
        <end position="36"/>
    </location>
</feature>
<feature type="region of interest" description="Disordered" evidence="2">
    <location>
        <begin position="288"/>
        <end position="311"/>
    </location>
</feature>
<keyword evidence="5" id="KW-1185">Reference proteome</keyword>
<evidence type="ECO:0000256" key="2">
    <source>
        <dbReference type="SAM" id="MobiDB-lite"/>
    </source>
</evidence>
<gene>
    <name evidence="4" type="ORF">OKA05_28055</name>
</gene>
<dbReference type="Proteomes" id="UP001320876">
    <property type="component" value="Unassembled WGS sequence"/>
</dbReference>
<name>A0ABT3GSH3_9BACT</name>
<evidence type="ECO:0008006" key="6">
    <source>
        <dbReference type="Google" id="ProtNLM"/>
    </source>
</evidence>